<dbReference type="GeneID" id="68105319"/>
<dbReference type="GO" id="GO:0005737">
    <property type="term" value="C:cytoplasm"/>
    <property type="evidence" value="ECO:0007669"/>
    <property type="project" value="TreeGrafter"/>
</dbReference>
<gene>
    <name evidence="7" type="ORF">C9374_012865</name>
</gene>
<accession>A0AA88GCU5</accession>
<reference evidence="7 8" key="1">
    <citation type="journal article" date="2018" name="BMC Genomics">
        <title>The genome of Naegleria lovaniensis, the basis for a comparative approach to unravel pathogenicity factors of the human pathogenic amoeba N. fowleri.</title>
        <authorList>
            <person name="Liechti N."/>
            <person name="Schurch N."/>
            <person name="Bruggmann R."/>
            <person name="Wittwer M."/>
        </authorList>
    </citation>
    <scope>NUCLEOTIDE SEQUENCE [LARGE SCALE GENOMIC DNA]</scope>
    <source>
        <strain evidence="7 8">ATCC 30569</strain>
    </source>
</reference>
<dbReference type="SUPFAM" id="SSF54534">
    <property type="entry name" value="FKBP-like"/>
    <property type="match status" value="1"/>
</dbReference>
<evidence type="ECO:0000259" key="6">
    <source>
        <dbReference type="PROSITE" id="PS50059"/>
    </source>
</evidence>
<evidence type="ECO:0000256" key="3">
    <source>
        <dbReference type="ARBA" id="ARBA00023110"/>
    </source>
</evidence>
<name>A0AA88GCU5_NAELO</name>
<keyword evidence="3 5" id="KW-0697">Rotamase</keyword>
<evidence type="ECO:0000256" key="2">
    <source>
        <dbReference type="ARBA" id="ARBA00013194"/>
    </source>
</evidence>
<dbReference type="InterPro" id="IPR001179">
    <property type="entry name" value="PPIase_FKBP_dom"/>
</dbReference>
<keyword evidence="8" id="KW-1185">Reference proteome</keyword>
<evidence type="ECO:0000256" key="1">
    <source>
        <dbReference type="ARBA" id="ARBA00000971"/>
    </source>
</evidence>
<dbReference type="InterPro" id="IPR046357">
    <property type="entry name" value="PPIase_dom_sf"/>
</dbReference>
<evidence type="ECO:0000313" key="7">
    <source>
        <dbReference type="EMBL" id="KAG2373133.1"/>
    </source>
</evidence>
<dbReference type="Gene3D" id="3.10.50.40">
    <property type="match status" value="1"/>
</dbReference>
<proteinExistence type="predicted"/>
<dbReference type="Proteomes" id="UP000816034">
    <property type="component" value="Unassembled WGS sequence"/>
</dbReference>
<dbReference type="RefSeq" id="XP_044542307.1">
    <property type="nucleotide sequence ID" value="XM_044688678.1"/>
</dbReference>
<feature type="domain" description="PPIase FKBP-type" evidence="6">
    <location>
        <begin position="30"/>
        <end position="118"/>
    </location>
</feature>
<comment type="catalytic activity">
    <reaction evidence="1 5">
        <text>[protein]-peptidylproline (omega=180) = [protein]-peptidylproline (omega=0)</text>
        <dbReference type="Rhea" id="RHEA:16237"/>
        <dbReference type="Rhea" id="RHEA-COMP:10747"/>
        <dbReference type="Rhea" id="RHEA-COMP:10748"/>
        <dbReference type="ChEBI" id="CHEBI:83833"/>
        <dbReference type="ChEBI" id="CHEBI:83834"/>
        <dbReference type="EC" id="5.2.1.8"/>
    </reaction>
</comment>
<evidence type="ECO:0000256" key="4">
    <source>
        <dbReference type="ARBA" id="ARBA00023235"/>
    </source>
</evidence>
<dbReference type="AlphaFoldDB" id="A0AA88GCU5"/>
<organism evidence="7 8">
    <name type="scientific">Naegleria lovaniensis</name>
    <name type="common">Amoeba</name>
    <dbReference type="NCBI Taxonomy" id="51637"/>
    <lineage>
        <taxon>Eukaryota</taxon>
        <taxon>Discoba</taxon>
        <taxon>Heterolobosea</taxon>
        <taxon>Tetramitia</taxon>
        <taxon>Eutetramitia</taxon>
        <taxon>Vahlkampfiidae</taxon>
        <taxon>Naegleria</taxon>
    </lineage>
</organism>
<dbReference type="PROSITE" id="PS50059">
    <property type="entry name" value="FKBP_PPIASE"/>
    <property type="match status" value="1"/>
</dbReference>
<keyword evidence="4 5" id="KW-0413">Isomerase</keyword>
<dbReference type="FunFam" id="3.10.50.40:FF:000006">
    <property type="entry name" value="Peptidyl-prolyl cis-trans isomerase"/>
    <property type="match status" value="1"/>
</dbReference>
<dbReference type="EMBL" id="PYSW02000060">
    <property type="protein sequence ID" value="KAG2373133.1"/>
    <property type="molecule type" value="Genomic_DNA"/>
</dbReference>
<protein>
    <recommendedName>
        <fullName evidence="2 5">peptidylprolyl isomerase</fullName>
        <ecNumber evidence="2 5">5.2.1.8</ecNumber>
    </recommendedName>
</protein>
<comment type="caution">
    <text evidence="7">The sequence shown here is derived from an EMBL/GenBank/DDBJ whole genome shotgun (WGS) entry which is preliminary data.</text>
</comment>
<dbReference type="GO" id="GO:0003755">
    <property type="term" value="F:peptidyl-prolyl cis-trans isomerase activity"/>
    <property type="evidence" value="ECO:0007669"/>
    <property type="project" value="UniProtKB-KW"/>
</dbReference>
<dbReference type="EC" id="5.2.1.8" evidence="2 5"/>
<sequence>MSDWTPISQDQRLKKKILTPARSDEQPPIGSKVSVHYTGTLTNGKKFDSSLDRGQPFVFTLGKGEVIRGWDIGVKSMKKGEKSYFEIPSDYAYGNTEIPGLIPANSTLMFEIELLSWK</sequence>
<dbReference type="Pfam" id="PF00254">
    <property type="entry name" value="FKBP_C"/>
    <property type="match status" value="1"/>
</dbReference>
<dbReference type="InterPro" id="IPR050689">
    <property type="entry name" value="FKBP-type_PPIase"/>
</dbReference>
<dbReference type="PANTHER" id="PTHR10516">
    <property type="entry name" value="PEPTIDYL-PROLYL CIS-TRANS ISOMERASE"/>
    <property type="match status" value="1"/>
</dbReference>
<evidence type="ECO:0000313" key="8">
    <source>
        <dbReference type="Proteomes" id="UP000816034"/>
    </source>
</evidence>
<dbReference type="PANTHER" id="PTHR10516:SF459">
    <property type="entry name" value="PEPTIDYL-PROLYL CIS-TRANS ISOMERASE FKBP62"/>
    <property type="match status" value="1"/>
</dbReference>
<evidence type="ECO:0000256" key="5">
    <source>
        <dbReference type="PROSITE-ProRule" id="PRU00277"/>
    </source>
</evidence>